<sequence length="207" mass="23495">MDKKIALHSPAAFEITDDRTGEIYPCACQDWFPTRWMRQSGCGPTSASLIMSYMAQKEPRLASGLTRPLTRIRFAQYMCEIWNYVTPGRRGVNTLPHFSNGVLRYARDLGVELTAHSYDVPALCDRPKGWEPFRDFLLEGLAADAPVAFLNLSNGKVDELDSWHWITLVAHSQDSRFWALDNCKKLELDLKLWFSTALLGGGLVYFT</sequence>
<dbReference type="Proteomes" id="UP000623172">
    <property type="component" value="Unassembled WGS sequence"/>
</dbReference>
<dbReference type="EMBL" id="JACRSR010000002">
    <property type="protein sequence ID" value="MBC8531466.1"/>
    <property type="molecule type" value="Genomic_DNA"/>
</dbReference>
<name>A0A926D4K2_9FIRM</name>
<comment type="caution">
    <text evidence="1">The sequence shown here is derived from an EMBL/GenBank/DDBJ whole genome shotgun (WGS) entry which is preliminary data.</text>
</comment>
<reference evidence="1" key="1">
    <citation type="submission" date="2020-08" db="EMBL/GenBank/DDBJ databases">
        <title>Genome public.</title>
        <authorList>
            <person name="Liu C."/>
            <person name="Sun Q."/>
        </authorList>
    </citation>
    <scope>NUCLEOTIDE SEQUENCE</scope>
    <source>
        <strain evidence="1">NSJ-53</strain>
    </source>
</reference>
<dbReference type="AlphaFoldDB" id="A0A926D4K2"/>
<evidence type="ECO:0000313" key="1">
    <source>
        <dbReference type="EMBL" id="MBC8531466.1"/>
    </source>
</evidence>
<gene>
    <name evidence="1" type="ORF">H8696_06345</name>
</gene>
<proteinExistence type="predicted"/>
<protein>
    <submittedName>
        <fullName evidence="1">Uncharacterized protein</fullName>
    </submittedName>
</protein>
<keyword evidence="2" id="KW-1185">Reference proteome</keyword>
<organism evidence="1 2">
    <name type="scientific">Gehongia tenuis</name>
    <dbReference type="NCBI Taxonomy" id="2763655"/>
    <lineage>
        <taxon>Bacteria</taxon>
        <taxon>Bacillati</taxon>
        <taxon>Bacillota</taxon>
        <taxon>Clostridia</taxon>
        <taxon>Christensenellales</taxon>
        <taxon>Christensenellaceae</taxon>
        <taxon>Gehongia</taxon>
    </lineage>
</organism>
<dbReference type="RefSeq" id="WP_249316055.1">
    <property type="nucleotide sequence ID" value="NZ_JACRSR010000002.1"/>
</dbReference>
<evidence type="ECO:0000313" key="2">
    <source>
        <dbReference type="Proteomes" id="UP000623172"/>
    </source>
</evidence>
<accession>A0A926D4K2</accession>